<evidence type="ECO:0000256" key="4">
    <source>
        <dbReference type="PROSITE-ProRule" id="PRU01100"/>
    </source>
</evidence>
<accession>A0A919FB88</accession>
<evidence type="ECO:0000313" key="8">
    <source>
        <dbReference type="Proteomes" id="UP000617734"/>
    </source>
</evidence>
<evidence type="ECO:0000259" key="6">
    <source>
        <dbReference type="PROSITE" id="PS51764"/>
    </source>
</evidence>
<dbReference type="EMBL" id="BNBO01000001">
    <property type="protein sequence ID" value="GHH59433.1"/>
    <property type="molecule type" value="Genomic_DNA"/>
</dbReference>
<dbReference type="InterPro" id="IPR017853">
    <property type="entry name" value="GH"/>
</dbReference>
<dbReference type="SUPFAM" id="SSF51445">
    <property type="entry name" value="(Trans)glycosidases"/>
    <property type="match status" value="1"/>
</dbReference>
<evidence type="ECO:0000256" key="3">
    <source>
        <dbReference type="ARBA" id="ARBA00023295"/>
    </source>
</evidence>
<feature type="active site" description="Proton donor" evidence="4">
    <location>
        <position position="189"/>
    </location>
</feature>
<dbReference type="Gene3D" id="3.20.20.80">
    <property type="entry name" value="Glycosidases"/>
    <property type="match status" value="1"/>
</dbReference>
<dbReference type="PANTHER" id="PTHR40079:SF4">
    <property type="entry name" value="GH26 DOMAIN-CONTAINING PROTEIN-RELATED"/>
    <property type="match status" value="1"/>
</dbReference>
<protein>
    <recommendedName>
        <fullName evidence="6">GH26 domain-containing protein</fullName>
    </recommendedName>
</protein>
<feature type="domain" description="GH26" evidence="6">
    <location>
        <begin position="38"/>
        <end position="332"/>
    </location>
</feature>
<comment type="similarity">
    <text evidence="1 4">Belongs to the glycosyl hydrolase 26 family.</text>
</comment>
<dbReference type="PRINTS" id="PR00739">
    <property type="entry name" value="GLHYDRLASE26"/>
</dbReference>
<dbReference type="InterPro" id="IPR000772">
    <property type="entry name" value="Ricin_B_lectin"/>
</dbReference>
<organism evidence="7 8">
    <name type="scientific">Kitasatospora indigofera</name>
    <dbReference type="NCBI Taxonomy" id="67307"/>
    <lineage>
        <taxon>Bacteria</taxon>
        <taxon>Bacillati</taxon>
        <taxon>Actinomycetota</taxon>
        <taxon>Actinomycetes</taxon>
        <taxon>Kitasatosporales</taxon>
        <taxon>Streptomycetaceae</taxon>
        <taxon>Kitasatospora</taxon>
    </lineage>
</organism>
<dbReference type="Pfam" id="PF02156">
    <property type="entry name" value="Glyco_hydro_26"/>
    <property type="match status" value="1"/>
</dbReference>
<comment type="caution">
    <text evidence="7">The sequence shown here is derived from an EMBL/GenBank/DDBJ whole genome shotgun (WGS) entry which is preliminary data.</text>
</comment>
<keyword evidence="5" id="KW-0732">Signal</keyword>
<proteinExistence type="inferred from homology"/>
<dbReference type="Gene3D" id="2.80.10.50">
    <property type="match status" value="2"/>
</dbReference>
<feature type="active site" description="Nucleophile" evidence="4">
    <location>
        <position position="284"/>
    </location>
</feature>
<dbReference type="PROSITE" id="PS51764">
    <property type="entry name" value="GH26"/>
    <property type="match status" value="1"/>
</dbReference>
<dbReference type="PROSITE" id="PS50231">
    <property type="entry name" value="RICIN_B_LECTIN"/>
    <property type="match status" value="1"/>
</dbReference>
<keyword evidence="8" id="KW-1185">Reference proteome</keyword>
<keyword evidence="3 4" id="KW-0326">Glycosidase</keyword>
<dbReference type="AlphaFoldDB" id="A0A919FB88"/>
<dbReference type="SMART" id="SM00458">
    <property type="entry name" value="RICIN"/>
    <property type="match status" value="1"/>
</dbReference>
<feature type="chain" id="PRO_5036835076" description="GH26 domain-containing protein" evidence="5">
    <location>
        <begin position="35"/>
        <end position="472"/>
    </location>
</feature>
<dbReference type="GO" id="GO:0006080">
    <property type="term" value="P:substituted mannan metabolic process"/>
    <property type="evidence" value="ECO:0007669"/>
    <property type="project" value="InterPro"/>
</dbReference>
<name>A0A919FB88_9ACTN</name>
<dbReference type="InterPro" id="IPR022790">
    <property type="entry name" value="GH26_dom"/>
</dbReference>
<dbReference type="GO" id="GO:0016985">
    <property type="term" value="F:mannan endo-1,4-beta-mannosidase activity"/>
    <property type="evidence" value="ECO:0007669"/>
    <property type="project" value="InterPro"/>
</dbReference>
<evidence type="ECO:0000256" key="2">
    <source>
        <dbReference type="ARBA" id="ARBA00022801"/>
    </source>
</evidence>
<evidence type="ECO:0000256" key="5">
    <source>
        <dbReference type="SAM" id="SignalP"/>
    </source>
</evidence>
<feature type="signal peptide" evidence="5">
    <location>
        <begin position="1"/>
        <end position="34"/>
    </location>
</feature>
<dbReference type="GeneID" id="95350811"/>
<sequence>MRQALSRLSARGAALAAALAALLVTALPVPQAQAFPATPKAGVLAYLQSVTGNHIVSGQHNKEPASAPAQYTQQVKNITGQFPGLWGGDLMFNPSDVANRQSVVNQARTEWANGSLVALTWHVCPPTQGSGCAFDGGVKSSITNDQFTQIVTEGTALNTAWKKRLDEAVPYFQQLKDAGVPVLFRPLHEMNESWNWWGNRPGAGGGAKLYQITHDYLANTKGLSNLIWVWNVQDNPAGGWANYYPGSAYVDVVSLDAWYKSYPSAADYQQMLAIAGSKPIAIAELGKIPTAALLDSQPKWAYFMLWSEQLTGNNTNAEIQTGYFLPRVVNQGEITLPTGGTGGGTGAITGLAGKCVDARAAGTANGTAVQLYTCASGTAQTWTVAGDGTIRNPNSGRCLDITAAGTANGSRVQLYDCNGTTAQQWQAQASGQLKNPQSGRCLDVPGGSSADGTQLQIWDCNTNAWQKWTLPV</sequence>
<dbReference type="Pfam" id="PF00652">
    <property type="entry name" value="Ricin_B_lectin"/>
    <property type="match status" value="1"/>
</dbReference>
<dbReference type="Proteomes" id="UP000617734">
    <property type="component" value="Unassembled WGS sequence"/>
</dbReference>
<evidence type="ECO:0000313" key="7">
    <source>
        <dbReference type="EMBL" id="GHH59433.1"/>
    </source>
</evidence>
<dbReference type="InterPro" id="IPR035992">
    <property type="entry name" value="Ricin_B-like_lectins"/>
</dbReference>
<dbReference type="PANTHER" id="PTHR40079">
    <property type="entry name" value="MANNAN ENDO-1,4-BETA-MANNOSIDASE E-RELATED"/>
    <property type="match status" value="1"/>
</dbReference>
<keyword evidence="2 4" id="KW-0378">Hydrolase</keyword>
<reference evidence="7" key="2">
    <citation type="submission" date="2020-09" db="EMBL/GenBank/DDBJ databases">
        <authorList>
            <person name="Sun Q."/>
            <person name="Ohkuma M."/>
        </authorList>
    </citation>
    <scope>NUCLEOTIDE SEQUENCE</scope>
    <source>
        <strain evidence="7">JCM 4646</strain>
    </source>
</reference>
<evidence type="ECO:0000256" key="1">
    <source>
        <dbReference type="ARBA" id="ARBA00007754"/>
    </source>
</evidence>
<dbReference type="CDD" id="cd23451">
    <property type="entry name" value="beta-trefoil_Ricin_laminarinase"/>
    <property type="match status" value="1"/>
</dbReference>
<dbReference type="InterPro" id="IPR000805">
    <property type="entry name" value="Glyco_hydro_26"/>
</dbReference>
<dbReference type="SUPFAM" id="SSF50370">
    <property type="entry name" value="Ricin B-like lectins"/>
    <property type="match status" value="1"/>
</dbReference>
<reference evidence="7" key="1">
    <citation type="journal article" date="2014" name="Int. J. Syst. Evol. Microbiol.">
        <title>Complete genome sequence of Corynebacterium casei LMG S-19264T (=DSM 44701T), isolated from a smear-ripened cheese.</title>
        <authorList>
            <consortium name="US DOE Joint Genome Institute (JGI-PGF)"/>
            <person name="Walter F."/>
            <person name="Albersmeier A."/>
            <person name="Kalinowski J."/>
            <person name="Ruckert C."/>
        </authorList>
    </citation>
    <scope>NUCLEOTIDE SEQUENCE</scope>
    <source>
        <strain evidence="7">JCM 4646</strain>
    </source>
</reference>
<dbReference type="RefSeq" id="WP_190208844.1">
    <property type="nucleotide sequence ID" value="NZ_BNBO01000001.1"/>
</dbReference>
<gene>
    <name evidence="7" type="ORF">GCM10018781_02620</name>
</gene>